<dbReference type="GO" id="GO:0001510">
    <property type="term" value="P:RNA methylation"/>
    <property type="evidence" value="ECO:0007669"/>
    <property type="project" value="InterPro"/>
</dbReference>
<dbReference type="VEuPathDB" id="TriTrypDB:LdCL_320043400"/>
<evidence type="ECO:0000313" key="2">
    <source>
        <dbReference type="EMBL" id="AYU81925.1"/>
    </source>
</evidence>
<dbReference type="EMBL" id="CP029531">
    <property type="protein sequence ID" value="AYU81925.1"/>
    <property type="molecule type" value="Genomic_DNA"/>
</dbReference>
<feature type="compositionally biased region" description="Polar residues" evidence="1">
    <location>
        <begin position="331"/>
        <end position="346"/>
    </location>
</feature>
<dbReference type="OrthoDB" id="273424at2759"/>
<feature type="region of interest" description="Disordered" evidence="1">
    <location>
        <begin position="119"/>
        <end position="138"/>
    </location>
</feature>
<evidence type="ECO:0000256" key="1">
    <source>
        <dbReference type="SAM" id="MobiDB-lite"/>
    </source>
</evidence>
<feature type="compositionally biased region" description="Low complexity" evidence="1">
    <location>
        <begin position="347"/>
        <end position="356"/>
    </location>
</feature>
<name>A0A3S7X685_LEIDO</name>
<feature type="compositionally biased region" description="Basic residues" evidence="1">
    <location>
        <begin position="8"/>
        <end position="19"/>
    </location>
</feature>
<dbReference type="VEuPathDB" id="TriTrypDB:LDHU3_32.4740"/>
<feature type="region of interest" description="Disordered" evidence="1">
    <location>
        <begin position="1"/>
        <end position="29"/>
    </location>
</feature>
<feature type="region of interest" description="Disordered" evidence="1">
    <location>
        <begin position="55"/>
        <end position="77"/>
    </location>
</feature>
<dbReference type="Gene3D" id="3.40.50.150">
    <property type="entry name" value="Vaccinia Virus protein VP39"/>
    <property type="match status" value="1"/>
</dbReference>
<dbReference type="AlphaFoldDB" id="A0A3S7X685"/>
<sequence length="1227" mass="131223">MLTLTRRVAGHHAKQRLPRSLRGLPTPSIRREWGNMKNLSSEEKRELLRGAWREATPVQLVPDPSSRDSGATSEPITFATDEAADRYLAEEEEDEVAEMHESTLALARRFFVELAGAADEEVDGTQMPPAPQSDEERRREMRDVQREFFGDFYVEQGIIDESERYAFVDTMLRPSRPLFLVNSVLPLTRLTVRDQLEVHSTASTGLDSGIGSSGSAGVAGAPYALPVFAPTPFDPCLYAVPLPPTQAFGAPLHVCFSAATSRLQSRVPHTDAATPVIRGDCASSVLIPKEAPSATGDQAASPSAAASVDLIADADALGAMMLDAPPYVGADSSQSPAAGRSVSLTNAPREPAAAAASDRTAASALAVAAPAPSLPTQPPSLAHMYWLQRQVASNTVLHVDDISLVVSLLSVRLAAVAVSSEDSAPQPYEVVLCQASDRDETACTYHTEIVHYLFRAAQAESSDPAAADRLARVVIVVEDASFTGRTAAHRHQVKGGEHKGLRSQHRQTNVASLPCDESAVAVTDRYPNVVYLQPRSPNRRGRPLTPPRCSLTDGSSEAAVSSLLSRVVLCVPATSQDGVRPRGWLAGGNEEAADEDSDLAPLGGHTPSSYRRGAYSFVSRAPPNTFVERCQRASANFSKLQKQLYAAIHAVRADSCGWVIYATQSANVIENEAVVCAVLQRIRMEGGGLQLRLPQQSCTAERGAADDGAAAAGHVRRPLGVECVPLDSPAMEACMASPEATSLLRLLCSEGRPGLSTWAAIEDGSAGQEAEQYSPELRDSVAQAAWRTDPMRTGSDGGFVVCLRVTSAAQLREHEHGRSGGAAASVPPLPCFWWTHPDSHVVSALTPATFQFVQNMERADVAGRGRSSKAVSKILHAGVPVGCAHRLPAAPASDSSLGAAEPALPADCGISSATCHVDVLGALRRLLPHLTLSAKALCELLLLKHVQSHVLRRQLRLLQKQSMVQQRRQLGVEDSATDTAAETRNFLTAVEKAAENHLLLSAPSSAKLSGRFYVWVGAAAESLLPSSGIKATAQATGSAEAPPATAGTALHPAVLAELEAAGVVAEVEYRRHPTLRDPASSVIDFTVRLDVPPDMPERSKHFAALEEWRVALRDALLYVLRRTCKDSGSARLWASPSVDSASVSASRVDADGGSGAVSAPRTDEVLELTENEYETVHTAQHVPTGGVAHPHALWVRPTLPGMEAEDRRADWLHDTNYQKWRRRRAQR</sequence>
<proteinExistence type="predicted"/>
<feature type="region of interest" description="Disordered" evidence="1">
    <location>
        <begin position="581"/>
        <end position="605"/>
    </location>
</feature>
<protein>
    <submittedName>
        <fullName evidence="2">Uncharacterized protein</fullName>
    </submittedName>
</protein>
<reference evidence="2 3" key="1">
    <citation type="journal article" date="2018" name="Sci. Rep.">
        <title>A complete Leishmania donovani reference genome identifies novel genetic variations associated with virulence.</title>
        <authorList>
            <person name="Lypaczewski P."/>
            <person name="Hoshizaki J."/>
            <person name="Zhang W.-W."/>
            <person name="McCall L.-I."/>
            <person name="Torcivia-Rodriguez J."/>
            <person name="Simonyan V."/>
            <person name="Kaur A."/>
            <person name="Dewar K."/>
            <person name="Matlashewski G."/>
        </authorList>
    </citation>
    <scope>NUCLEOTIDE SEQUENCE [LARGE SCALE GENOMIC DNA]</scope>
    <source>
        <strain evidence="2 3">LdCL</strain>
    </source>
</reference>
<dbReference type="Proteomes" id="UP000274082">
    <property type="component" value="Chromosome 32"/>
</dbReference>
<dbReference type="GO" id="GO:0008173">
    <property type="term" value="F:RNA methyltransferase activity"/>
    <property type="evidence" value="ECO:0007669"/>
    <property type="project" value="InterPro"/>
</dbReference>
<gene>
    <name evidence="2" type="ORF">LdCL_320043400</name>
</gene>
<accession>A0A3S7X685</accession>
<evidence type="ECO:0000313" key="3">
    <source>
        <dbReference type="Proteomes" id="UP000274082"/>
    </source>
</evidence>
<dbReference type="PANTHER" id="PTHR22808">
    <property type="entry name" value="NCL1 YEAST -RELATED NOL1/NOP2/FMU SUN DOMAIN-CONTAINING"/>
    <property type="match status" value="1"/>
</dbReference>
<dbReference type="PANTHER" id="PTHR22808:SF30">
    <property type="entry name" value="SAM-DEPENDENT MTASE RSMB_NOP-TYPE DOMAIN-CONTAINING PROTEIN"/>
    <property type="match status" value="1"/>
</dbReference>
<dbReference type="InterPro" id="IPR023267">
    <property type="entry name" value="RCMT"/>
</dbReference>
<keyword evidence="3" id="KW-1185">Reference proteome</keyword>
<organism evidence="2 3">
    <name type="scientific">Leishmania donovani</name>
    <dbReference type="NCBI Taxonomy" id="5661"/>
    <lineage>
        <taxon>Eukaryota</taxon>
        <taxon>Discoba</taxon>
        <taxon>Euglenozoa</taxon>
        <taxon>Kinetoplastea</taxon>
        <taxon>Metakinetoplastina</taxon>
        <taxon>Trypanosomatida</taxon>
        <taxon>Trypanosomatidae</taxon>
        <taxon>Leishmaniinae</taxon>
        <taxon>Leishmania</taxon>
    </lineage>
</organism>
<feature type="region of interest" description="Disordered" evidence="1">
    <location>
        <begin position="330"/>
        <end position="356"/>
    </location>
</feature>
<dbReference type="InterPro" id="IPR029063">
    <property type="entry name" value="SAM-dependent_MTases_sf"/>
</dbReference>
<feature type="region of interest" description="Disordered" evidence="1">
    <location>
        <begin position="533"/>
        <end position="553"/>
    </location>
</feature>
<dbReference type="VEuPathDB" id="TriTrypDB:LdBPK_323740.1"/>